<feature type="compositionally biased region" description="Pro residues" evidence="1">
    <location>
        <begin position="55"/>
        <end position="64"/>
    </location>
</feature>
<feature type="compositionally biased region" description="Polar residues" evidence="1">
    <location>
        <begin position="173"/>
        <end position="183"/>
    </location>
</feature>
<evidence type="ECO:0000256" key="1">
    <source>
        <dbReference type="SAM" id="MobiDB-lite"/>
    </source>
</evidence>
<gene>
    <name evidence="2" type="ORF">AK812_SmicGene20376</name>
</gene>
<name>A0A1Q9DQ57_SYMMI</name>
<keyword evidence="3" id="KW-1185">Reference proteome</keyword>
<dbReference type="EMBL" id="LSRX01000439">
    <property type="protein sequence ID" value="OLP97297.1"/>
    <property type="molecule type" value="Genomic_DNA"/>
</dbReference>
<accession>A0A1Q9DQ57</accession>
<evidence type="ECO:0000313" key="2">
    <source>
        <dbReference type="EMBL" id="OLP97297.1"/>
    </source>
</evidence>
<evidence type="ECO:0000313" key="3">
    <source>
        <dbReference type="Proteomes" id="UP000186817"/>
    </source>
</evidence>
<reference evidence="2 3" key="1">
    <citation type="submission" date="2016-02" db="EMBL/GenBank/DDBJ databases">
        <title>Genome analysis of coral dinoflagellate symbionts highlights evolutionary adaptations to a symbiotic lifestyle.</title>
        <authorList>
            <person name="Aranda M."/>
            <person name="Li Y."/>
            <person name="Liew Y.J."/>
            <person name="Baumgarten S."/>
            <person name="Simakov O."/>
            <person name="Wilson M."/>
            <person name="Piel J."/>
            <person name="Ashoor H."/>
            <person name="Bougouffa S."/>
            <person name="Bajic V.B."/>
            <person name="Ryu T."/>
            <person name="Ravasi T."/>
            <person name="Bayer T."/>
            <person name="Micklem G."/>
            <person name="Kim H."/>
            <person name="Bhak J."/>
            <person name="Lajeunesse T.C."/>
            <person name="Voolstra C.R."/>
        </authorList>
    </citation>
    <scope>NUCLEOTIDE SEQUENCE [LARGE SCALE GENOMIC DNA]</scope>
    <source>
        <strain evidence="2 3">CCMP2467</strain>
    </source>
</reference>
<dbReference type="AlphaFoldDB" id="A0A1Q9DQ57"/>
<dbReference type="Proteomes" id="UP000186817">
    <property type="component" value="Unassembled WGS sequence"/>
</dbReference>
<feature type="region of interest" description="Disordered" evidence="1">
    <location>
        <begin position="1"/>
        <end position="225"/>
    </location>
</feature>
<feature type="compositionally biased region" description="Low complexity" evidence="1">
    <location>
        <begin position="45"/>
        <end position="54"/>
    </location>
</feature>
<dbReference type="OrthoDB" id="419944at2759"/>
<comment type="caution">
    <text evidence="2">The sequence shown here is derived from an EMBL/GenBank/DDBJ whole genome shotgun (WGS) entry which is preliminary data.</text>
</comment>
<sequence length="1032" mass="113389">MASKAQPKKREAGTPAVPKAAKVLKKTDDAAASKAPMVVPPRQGSSSLPKSAAAQPPPQAPTVKPPDSGSLPKSAAAQPPPQAPTMKQAEGPPKSFAPQPPAQAPTMKQAEGCSSSPPKSAAAQRPGPQAPTMEGSGSSSLPKAAAAQPPPQAPTMKQADSSSPPKSAAEQPAQAQTMKQAESSAARPRPQAPMVKASEGSPQKTADAEPPPQAPMKASQDPLAKPTVEKPALKDVLTGTDIDQEQAVLQASEDFLAIYVDLKDCCARGPLSFGGCSAYSLVEYRSCMEAHSCYECLVTFDAVALHAYAHRTLAPSFGSVQKLQKQHFPEDLSTDCFRGWQEVIIIRAVSKTEPPVHGQYQVVNGDALRLAFVHGWANTKRAQQSTDAFETAARCLKVRFELLVLDEQFEMKKWELNEKSLLSAETQILQGIKKALAVQGVQDMLSREGLPHAPKDLEKWFKAARITSQDMSARVISTMLKVATRFQSAVECRLILTELDSAFGSKHSFQNTTSLDIACQKTGVKNNNKLATSLLQWCLSLCRDEMLRGDMPPEVGHVGLKAAFTRYLLKRRLVAYLVRKFTWKKLDALEEKLALPVGFQCFEVMNTLFGSYESWRKSGLSPGSTVTMGWLHNMPPHMVRLIHFCSQCLRGGGDLESVIADIVEASPLVSPEAALLHMTKFFDVEASLKEHDAWVEKMVDEAMQEQQADAEDQDQAAAGDQVESVRASHFPSLALSSAVIDMLTKNPDDRMFENLVEEAIIRRNTYVDLRLFPVDIREEFRTSQDGGSLGHTKAVRRLFRCDPKTRSNPSGSRPLYQSRPLVPQLEMKNFCTALFALATPEQPQPGIFDHTRDALVVFDSRVTRNADQIRRELNYWNKKHTSDWGARALVQVRMLFGNSEFEKDGEVAATREPSALSHASCIPEPLETMWLLKSKDLQLQVKDRRFVAVPGTTASRGWQDQRLKRGQDRIICNLKPALKSAMTVGAQNEDDSDDYDPENVVDNVLHPWETESAQARELQNMFTLDVLGLKSD</sequence>
<protein>
    <submittedName>
        <fullName evidence="2">Uncharacterized protein</fullName>
    </submittedName>
</protein>
<proteinExistence type="predicted"/>
<organism evidence="2 3">
    <name type="scientific">Symbiodinium microadriaticum</name>
    <name type="common">Dinoflagellate</name>
    <name type="synonym">Zooxanthella microadriatica</name>
    <dbReference type="NCBI Taxonomy" id="2951"/>
    <lineage>
        <taxon>Eukaryota</taxon>
        <taxon>Sar</taxon>
        <taxon>Alveolata</taxon>
        <taxon>Dinophyceae</taxon>
        <taxon>Suessiales</taxon>
        <taxon>Symbiodiniaceae</taxon>
        <taxon>Symbiodinium</taxon>
    </lineage>
</organism>